<gene>
    <name evidence="1" type="ORF">LCGC14_2780850</name>
</gene>
<dbReference type="AlphaFoldDB" id="A0A0F9B206"/>
<reference evidence="1" key="1">
    <citation type="journal article" date="2015" name="Nature">
        <title>Complex archaea that bridge the gap between prokaryotes and eukaryotes.</title>
        <authorList>
            <person name="Spang A."/>
            <person name="Saw J.H."/>
            <person name="Jorgensen S.L."/>
            <person name="Zaremba-Niedzwiedzka K."/>
            <person name="Martijn J."/>
            <person name="Lind A.E."/>
            <person name="van Eijk R."/>
            <person name="Schleper C."/>
            <person name="Guy L."/>
            <person name="Ettema T.J."/>
        </authorList>
    </citation>
    <scope>NUCLEOTIDE SEQUENCE</scope>
</reference>
<name>A0A0F9B206_9ZZZZ</name>
<sequence>MTNAKDASATPSTWLSVGTTGAGKTTLFTTIPGRKFLYVFDPNSPNTIRGQDIEYETFFPDGLPLTVMPLAETSQDKTFNPALEPRVYPEWEADFEYRLESGFFDDFDVIGFDSITTFSDLVMDRILYMNKRPGRWPTEGDWTGAIATMKNVFRRITAIEEKILYCAGHVEQVKDRKTGAINWQLAMSAHLRVLIPLLFTEVWLCACEKDETGYFYTAQTKPDRDHPFLRSTLRGILPYEDVTLKDFNHPEEDGMGRILKEYGAT</sequence>
<organism evidence="1">
    <name type="scientific">marine sediment metagenome</name>
    <dbReference type="NCBI Taxonomy" id="412755"/>
    <lineage>
        <taxon>unclassified sequences</taxon>
        <taxon>metagenomes</taxon>
        <taxon>ecological metagenomes</taxon>
    </lineage>
</organism>
<accession>A0A0F9B206</accession>
<dbReference type="Pfam" id="PF13479">
    <property type="entry name" value="AAA_24"/>
    <property type="match status" value="1"/>
</dbReference>
<evidence type="ECO:0000313" key="1">
    <source>
        <dbReference type="EMBL" id="KKK84684.1"/>
    </source>
</evidence>
<proteinExistence type="predicted"/>
<comment type="caution">
    <text evidence="1">The sequence shown here is derived from an EMBL/GenBank/DDBJ whole genome shotgun (WGS) entry which is preliminary data.</text>
</comment>
<dbReference type="EMBL" id="LAZR01051661">
    <property type="protein sequence ID" value="KKK84684.1"/>
    <property type="molecule type" value="Genomic_DNA"/>
</dbReference>
<protein>
    <submittedName>
        <fullName evidence="1">Uncharacterized protein</fullName>
    </submittedName>
</protein>